<organism evidence="1 2">
    <name type="scientific">Serratia proteamaculans</name>
    <dbReference type="NCBI Taxonomy" id="28151"/>
    <lineage>
        <taxon>Bacteria</taxon>
        <taxon>Pseudomonadati</taxon>
        <taxon>Pseudomonadota</taxon>
        <taxon>Gammaproteobacteria</taxon>
        <taxon>Enterobacterales</taxon>
        <taxon>Yersiniaceae</taxon>
        <taxon>Serratia</taxon>
    </lineage>
</organism>
<sequence>MTLDNLIGLGLEAIRPDAGAIRKLLSAAARNRHDASITLLSNETRFDTAYKAVMQIANAALQAEGFRTSTHKPGHHQLMIQSLPLTLGISREAMICLDALRKQRNIADYSGDLVTDAAVHACLEQAEILWLAANDWLQLKHPQFLE</sequence>
<reference evidence="1 2" key="1">
    <citation type="submission" date="2021-01" db="EMBL/GenBank/DDBJ databases">
        <title>Chromosome sequence of Serratia proteamaculans strain 94 rif-r, isolated from spoiled beef.</title>
        <authorList>
            <person name="Zaytseva Y.V."/>
            <person name="Iablokov S.N."/>
            <person name="Klyukina A."/>
        </authorList>
    </citation>
    <scope>NUCLEOTIDE SEQUENCE [LARGE SCALE GENOMIC DNA]</scope>
    <source>
        <strain evidence="1 2">94 rif-r</strain>
    </source>
</reference>
<dbReference type="Gene3D" id="1.20.120.330">
    <property type="entry name" value="Nucleotidyltransferases domain 2"/>
    <property type="match status" value="1"/>
</dbReference>
<evidence type="ECO:0000313" key="2">
    <source>
        <dbReference type="Proteomes" id="UP000596176"/>
    </source>
</evidence>
<dbReference type="AlphaFoldDB" id="A0A7U0NAI8"/>
<name>A0A7U0NAI8_SERPR</name>
<protein>
    <submittedName>
        <fullName evidence="1">DNA-binding protein</fullName>
    </submittedName>
</protein>
<dbReference type="RefSeq" id="WP_099062239.1">
    <property type="nucleotide sequence ID" value="NZ_CAMKUJ010000005.1"/>
</dbReference>
<evidence type="ECO:0000313" key="1">
    <source>
        <dbReference type="EMBL" id="QQX55510.1"/>
    </source>
</evidence>
<keyword evidence="1" id="KW-0238">DNA-binding</keyword>
<proteinExistence type="predicted"/>
<accession>A0A7U0NAI8</accession>
<dbReference type="EMBL" id="CP068391">
    <property type="protein sequence ID" value="QQX55510.1"/>
    <property type="molecule type" value="Genomic_DNA"/>
</dbReference>
<gene>
    <name evidence="1" type="ORF">JKX24_11080</name>
</gene>
<dbReference type="Proteomes" id="UP000596176">
    <property type="component" value="Chromosome"/>
</dbReference>
<dbReference type="GO" id="GO:0003677">
    <property type="term" value="F:DNA binding"/>
    <property type="evidence" value="ECO:0007669"/>
    <property type="project" value="UniProtKB-KW"/>
</dbReference>